<accession>A0A1I3WYI8</accession>
<gene>
    <name evidence="1" type="ORF">SAMN05444581_102237</name>
</gene>
<evidence type="ECO:0000313" key="1">
    <source>
        <dbReference type="EMBL" id="SFK12460.1"/>
    </source>
</evidence>
<dbReference type="RefSeq" id="WP_091678355.1">
    <property type="nucleotide sequence ID" value="NZ_FOSN01000002.1"/>
</dbReference>
<dbReference type="OrthoDB" id="7356934at2"/>
<dbReference type="Pfam" id="PF12096">
    <property type="entry name" value="DUF3572"/>
    <property type="match status" value="1"/>
</dbReference>
<dbReference type="STRING" id="1612308.SAMN05444581_102237"/>
<name>A0A1I3WYI8_9HYPH</name>
<protein>
    <recommendedName>
        <fullName evidence="3">DUF3572 domain-containing protein</fullName>
    </recommendedName>
</protein>
<evidence type="ECO:0000313" key="2">
    <source>
        <dbReference type="Proteomes" id="UP000198755"/>
    </source>
</evidence>
<dbReference type="AlphaFoldDB" id="A0A1I3WYI8"/>
<sequence>MKRNGPFQKPGARPLPASAEAAEALAIEVLGFLASDLERLERFMSLSGLGVENLREAAAEPGFLAAVLDHLASDEALLLAFAANSGRDPLLVAKARASLSPPPD</sequence>
<reference evidence="1 2" key="1">
    <citation type="submission" date="2016-10" db="EMBL/GenBank/DDBJ databases">
        <authorList>
            <person name="de Groot N.N."/>
        </authorList>
    </citation>
    <scope>NUCLEOTIDE SEQUENCE [LARGE SCALE GENOMIC DNA]</scope>
    <source>
        <strain evidence="1 2">NE2</strain>
    </source>
</reference>
<dbReference type="Proteomes" id="UP000198755">
    <property type="component" value="Unassembled WGS sequence"/>
</dbReference>
<evidence type="ECO:0008006" key="3">
    <source>
        <dbReference type="Google" id="ProtNLM"/>
    </source>
</evidence>
<keyword evidence="2" id="KW-1185">Reference proteome</keyword>
<dbReference type="InterPro" id="IPR021955">
    <property type="entry name" value="DUF3572"/>
</dbReference>
<organism evidence="1 2">
    <name type="scientific">Methylocapsa palsarum</name>
    <dbReference type="NCBI Taxonomy" id="1612308"/>
    <lineage>
        <taxon>Bacteria</taxon>
        <taxon>Pseudomonadati</taxon>
        <taxon>Pseudomonadota</taxon>
        <taxon>Alphaproteobacteria</taxon>
        <taxon>Hyphomicrobiales</taxon>
        <taxon>Beijerinckiaceae</taxon>
        <taxon>Methylocapsa</taxon>
    </lineage>
</organism>
<dbReference type="EMBL" id="FOSN01000002">
    <property type="protein sequence ID" value="SFK12460.1"/>
    <property type="molecule type" value="Genomic_DNA"/>
</dbReference>
<proteinExistence type="predicted"/>